<dbReference type="Gene3D" id="2.60.40.1730">
    <property type="entry name" value="tricorn interacting facor f3 domain"/>
    <property type="match status" value="1"/>
</dbReference>
<organism evidence="3 4">
    <name type="scientific">Lasius platythorax</name>
    <dbReference type="NCBI Taxonomy" id="488582"/>
    <lineage>
        <taxon>Eukaryota</taxon>
        <taxon>Metazoa</taxon>
        <taxon>Ecdysozoa</taxon>
        <taxon>Arthropoda</taxon>
        <taxon>Hexapoda</taxon>
        <taxon>Insecta</taxon>
        <taxon>Pterygota</taxon>
        <taxon>Neoptera</taxon>
        <taxon>Endopterygota</taxon>
        <taxon>Hymenoptera</taxon>
        <taxon>Apocrita</taxon>
        <taxon>Aculeata</taxon>
        <taxon>Formicoidea</taxon>
        <taxon>Formicidae</taxon>
        <taxon>Formicinae</taxon>
        <taxon>Lasius</taxon>
        <taxon>Lasius</taxon>
    </lineage>
</organism>
<dbReference type="GO" id="GO:0070006">
    <property type="term" value="F:metalloaminopeptidase activity"/>
    <property type="evidence" value="ECO:0007669"/>
    <property type="project" value="TreeGrafter"/>
</dbReference>
<dbReference type="SUPFAM" id="SSF63737">
    <property type="entry name" value="Leukotriene A4 hydrolase N-terminal domain"/>
    <property type="match status" value="1"/>
</dbReference>
<feature type="chain" id="PRO_5043696517" description="Aminopeptidase N-like N-terminal domain-containing protein" evidence="1">
    <location>
        <begin position="22"/>
        <end position="312"/>
    </location>
</feature>
<keyword evidence="1" id="KW-0732">Signal</keyword>
<dbReference type="InterPro" id="IPR045357">
    <property type="entry name" value="Aminopeptidase_N-like_N"/>
</dbReference>
<reference evidence="3" key="1">
    <citation type="submission" date="2024-04" db="EMBL/GenBank/DDBJ databases">
        <authorList>
            <consortium name="Molecular Ecology Group"/>
        </authorList>
    </citation>
    <scope>NUCLEOTIDE SEQUENCE</scope>
</reference>
<accession>A0AAV2NZ18</accession>
<dbReference type="GO" id="GO:0042277">
    <property type="term" value="F:peptide binding"/>
    <property type="evidence" value="ECO:0007669"/>
    <property type="project" value="TreeGrafter"/>
</dbReference>
<dbReference type="GO" id="GO:0006508">
    <property type="term" value="P:proteolysis"/>
    <property type="evidence" value="ECO:0007669"/>
    <property type="project" value="TreeGrafter"/>
</dbReference>
<dbReference type="InterPro" id="IPR042097">
    <property type="entry name" value="Aminopeptidase_N-like_N_sf"/>
</dbReference>
<sequence>MACLTLLLSGVLTFIVVTVYSISTEDSLKLQTNIIPEHYDIDLTLNMEENVFVGHNHYFFEILAKTQTISMFSEELGIVSAKMNMYHKYNEPITSFNYTIVGYIYDNENHTISLTFREKIPPGKYTLIVKYSGVIDDKLDDESKGGFRRVFLTEKEGVMWLSATHFNPIWARRIFPCWDPSKKATFEIFIEHPKEYTILSNMPMQVNEHEYNNNIRRTKFDSTPAMSPYHVSIVITNFVRNFIFENDIVSMWCKMQSSSSVQFALTITRNITLYLKEEWKHLQQFPDVNYIVIPGFQELDKSVANLGIIIYK</sequence>
<feature type="signal peptide" evidence="1">
    <location>
        <begin position="1"/>
        <end position="21"/>
    </location>
</feature>
<dbReference type="GO" id="GO:0005737">
    <property type="term" value="C:cytoplasm"/>
    <property type="evidence" value="ECO:0007669"/>
    <property type="project" value="TreeGrafter"/>
</dbReference>
<dbReference type="GO" id="GO:0008270">
    <property type="term" value="F:zinc ion binding"/>
    <property type="evidence" value="ECO:0007669"/>
    <property type="project" value="TreeGrafter"/>
</dbReference>
<dbReference type="GO" id="GO:0016020">
    <property type="term" value="C:membrane"/>
    <property type="evidence" value="ECO:0007669"/>
    <property type="project" value="TreeGrafter"/>
</dbReference>
<dbReference type="EMBL" id="OZ034829">
    <property type="protein sequence ID" value="CAL1685647.1"/>
    <property type="molecule type" value="Genomic_DNA"/>
</dbReference>
<dbReference type="InterPro" id="IPR050344">
    <property type="entry name" value="Peptidase_M1_aminopeptidases"/>
</dbReference>
<protein>
    <recommendedName>
        <fullName evidence="2">Aminopeptidase N-like N-terminal domain-containing protein</fullName>
    </recommendedName>
</protein>
<keyword evidence="4" id="KW-1185">Reference proteome</keyword>
<proteinExistence type="predicted"/>
<evidence type="ECO:0000313" key="4">
    <source>
        <dbReference type="Proteomes" id="UP001497644"/>
    </source>
</evidence>
<dbReference type="PANTHER" id="PTHR11533">
    <property type="entry name" value="PROTEASE M1 ZINC METALLOPROTEASE"/>
    <property type="match status" value="1"/>
</dbReference>
<dbReference type="Pfam" id="PF17900">
    <property type="entry name" value="Peptidase_M1_N"/>
    <property type="match status" value="1"/>
</dbReference>
<dbReference type="Proteomes" id="UP001497644">
    <property type="component" value="Chromosome 6"/>
</dbReference>
<name>A0AAV2NZ18_9HYME</name>
<dbReference type="PANTHER" id="PTHR11533:SF299">
    <property type="entry name" value="AMINOPEPTIDASE"/>
    <property type="match status" value="1"/>
</dbReference>
<evidence type="ECO:0000313" key="3">
    <source>
        <dbReference type="EMBL" id="CAL1685647.1"/>
    </source>
</evidence>
<gene>
    <name evidence="3" type="ORF">LPLAT_LOCUS11090</name>
</gene>
<dbReference type="AlphaFoldDB" id="A0AAV2NZ18"/>
<feature type="domain" description="Aminopeptidase N-like N-terminal" evidence="2">
    <location>
        <begin position="36"/>
        <end position="229"/>
    </location>
</feature>
<evidence type="ECO:0000256" key="1">
    <source>
        <dbReference type="SAM" id="SignalP"/>
    </source>
</evidence>
<evidence type="ECO:0000259" key="2">
    <source>
        <dbReference type="Pfam" id="PF17900"/>
    </source>
</evidence>
<dbReference type="GO" id="GO:0043171">
    <property type="term" value="P:peptide catabolic process"/>
    <property type="evidence" value="ECO:0007669"/>
    <property type="project" value="TreeGrafter"/>
</dbReference>
<dbReference type="GO" id="GO:0005615">
    <property type="term" value="C:extracellular space"/>
    <property type="evidence" value="ECO:0007669"/>
    <property type="project" value="TreeGrafter"/>
</dbReference>